<dbReference type="PANTHER" id="PTHR39339">
    <property type="entry name" value="SLR1444 PROTEIN"/>
    <property type="match status" value="1"/>
</dbReference>
<feature type="domain" description="CHAD" evidence="1">
    <location>
        <begin position="2"/>
        <end position="285"/>
    </location>
</feature>
<dbReference type="Proteomes" id="UP000540412">
    <property type="component" value="Unassembled WGS sequence"/>
</dbReference>
<comment type="caution">
    <text evidence="2">The sequence shown here is derived from an EMBL/GenBank/DDBJ whole genome shotgun (WGS) entry which is preliminary data.</text>
</comment>
<proteinExistence type="predicted"/>
<dbReference type="Gene3D" id="1.40.20.10">
    <property type="entry name" value="CHAD domain"/>
    <property type="match status" value="1"/>
</dbReference>
<evidence type="ECO:0000313" key="2">
    <source>
        <dbReference type="EMBL" id="MBB5918167.1"/>
    </source>
</evidence>
<dbReference type="RefSeq" id="WP_040747463.1">
    <property type="nucleotide sequence ID" value="NZ_JACHIT010000002.1"/>
</dbReference>
<dbReference type="AlphaFoldDB" id="A0A7W9UMA6"/>
<dbReference type="InterPro" id="IPR038186">
    <property type="entry name" value="CHAD_dom_sf"/>
</dbReference>
<name>A0A7W9UMA6_9NOCA</name>
<dbReference type="PANTHER" id="PTHR39339:SF1">
    <property type="entry name" value="CHAD DOMAIN-CONTAINING PROTEIN"/>
    <property type="match status" value="1"/>
</dbReference>
<dbReference type="Pfam" id="PF05235">
    <property type="entry name" value="CHAD"/>
    <property type="match status" value="1"/>
</dbReference>
<dbReference type="PROSITE" id="PS51708">
    <property type="entry name" value="CHAD"/>
    <property type="match status" value="1"/>
</dbReference>
<dbReference type="SMART" id="SM00880">
    <property type="entry name" value="CHAD"/>
    <property type="match status" value="1"/>
</dbReference>
<keyword evidence="3" id="KW-1185">Reference proteome</keyword>
<evidence type="ECO:0000259" key="1">
    <source>
        <dbReference type="PROSITE" id="PS51708"/>
    </source>
</evidence>
<protein>
    <submittedName>
        <fullName evidence="2">CHAD domain-containing protein</fullName>
    </submittedName>
</protein>
<dbReference type="EMBL" id="JACHIT010000002">
    <property type="protein sequence ID" value="MBB5918167.1"/>
    <property type="molecule type" value="Genomic_DNA"/>
</dbReference>
<organism evidence="2 3">
    <name type="scientific">Nocardia transvalensis</name>
    <dbReference type="NCBI Taxonomy" id="37333"/>
    <lineage>
        <taxon>Bacteria</taxon>
        <taxon>Bacillati</taxon>
        <taxon>Actinomycetota</taxon>
        <taxon>Actinomycetes</taxon>
        <taxon>Mycobacteriales</taxon>
        <taxon>Nocardiaceae</taxon>
        <taxon>Nocardia</taxon>
    </lineage>
</organism>
<evidence type="ECO:0000313" key="3">
    <source>
        <dbReference type="Proteomes" id="UP000540412"/>
    </source>
</evidence>
<accession>A0A7W9UMA6</accession>
<dbReference type="InterPro" id="IPR007899">
    <property type="entry name" value="CHAD_dom"/>
</dbReference>
<gene>
    <name evidence="2" type="ORF">BJY24_007079</name>
</gene>
<sequence length="290" mass="32596">MSTATGPALRAALADDIDRLLSAEPDVRADVVDSVHQMRVATRRLRSVLRSYRGLFRRESVDDLRDELRWLGGVLGVARDAEVRADRFTALADEQTTQAKRAGRALAKSERAKYAAAHRDIVEALDDERYARLRDRLIALRTDPPLRRKLARKNASPRFSDVLRDDFRRVRRLVRDEPAPEEAERIEHLHDIRKAAKRLRYSADAAAPVLGGPAKELSSRAKKLQTVLGDHRDAVEAMATIAARSDAAAARGSDTSGYDRLYESESDAARKYLDQYPAAASFVRHKYGRR</sequence>
<reference evidence="2 3" key="1">
    <citation type="submission" date="2020-08" db="EMBL/GenBank/DDBJ databases">
        <title>Sequencing the genomes of 1000 actinobacteria strains.</title>
        <authorList>
            <person name="Klenk H.-P."/>
        </authorList>
    </citation>
    <scope>NUCLEOTIDE SEQUENCE [LARGE SCALE GENOMIC DNA]</scope>
    <source>
        <strain evidence="2 3">DSM 43582</strain>
    </source>
</reference>